<evidence type="ECO:0000313" key="9">
    <source>
        <dbReference type="EMBL" id="MBB4008223.1"/>
    </source>
</evidence>
<dbReference type="CDD" id="cd06304">
    <property type="entry name" value="PBP1_BmpA_Med_PnrA-like"/>
    <property type="match status" value="1"/>
</dbReference>
<name>A0A7W6MUL1_9HYPH</name>
<dbReference type="Proteomes" id="UP000544107">
    <property type="component" value="Unassembled WGS sequence"/>
</dbReference>
<evidence type="ECO:0000256" key="6">
    <source>
        <dbReference type="ARBA" id="ARBA00023288"/>
    </source>
</evidence>
<dbReference type="AlphaFoldDB" id="A0A7W6MUL1"/>
<evidence type="ECO:0000256" key="3">
    <source>
        <dbReference type="ARBA" id="ARBA00022475"/>
    </source>
</evidence>
<keyword evidence="5" id="KW-0472">Membrane</keyword>
<reference evidence="9 10" key="1">
    <citation type="submission" date="2020-08" db="EMBL/GenBank/DDBJ databases">
        <title>Genomic Encyclopedia of Type Strains, Phase IV (KMG-IV): sequencing the most valuable type-strain genomes for metagenomic binning, comparative biology and taxonomic classification.</title>
        <authorList>
            <person name="Goeker M."/>
        </authorList>
    </citation>
    <scope>NUCLEOTIDE SEQUENCE [LARGE SCALE GENOMIC DNA]</scope>
    <source>
        <strain evidence="9 10">DSM 100021</strain>
    </source>
</reference>
<protein>
    <submittedName>
        <fullName evidence="9">Simple sugar transport system substrate-binding protein/basic membrane protein A</fullName>
    </submittedName>
</protein>
<feature type="domain" description="ABC transporter substrate-binding protein PnrA-like" evidence="8">
    <location>
        <begin position="38"/>
        <end position="288"/>
    </location>
</feature>
<dbReference type="EMBL" id="JACIED010000003">
    <property type="protein sequence ID" value="MBB4008223.1"/>
    <property type="molecule type" value="Genomic_DNA"/>
</dbReference>
<feature type="chain" id="PRO_5030811485" evidence="7">
    <location>
        <begin position="36"/>
        <end position="343"/>
    </location>
</feature>
<sequence>MTRMISRRRRLSAATAILMFSAGFAGALGAASAHAEDKAAILLPGSANDQSWNALGYSIVKSLEPHGFKTAYTENVADADEAEAVRDYANQGYNIVLGHSGRFVSAMQQVAPDFPKTQFIAVSGNEGAEPNVMSIDYNNAQFGCQLGLLAAKMSKTHKVGGIYGLQGVPNITAQAGAFRLCATKAGAEVTILYIKDMEDAAQAKEAAFSLIGNGADVLTGKLNAAEAGLVQAAKEKKVYVTGRGFDQTAIAPELVLTNIVEDWPSMIGSTADQVKAGKLFGSFVQYGYDSGKTTGASLKYSADKAFGPAVSEAVAKDVDAMAADFASGKLKVAPTDKDARSGS</sequence>
<dbReference type="InterPro" id="IPR006311">
    <property type="entry name" value="TAT_signal"/>
</dbReference>
<evidence type="ECO:0000256" key="7">
    <source>
        <dbReference type="SAM" id="SignalP"/>
    </source>
</evidence>
<dbReference type="Gene3D" id="3.40.50.2300">
    <property type="match status" value="2"/>
</dbReference>
<evidence type="ECO:0000256" key="1">
    <source>
        <dbReference type="ARBA" id="ARBA00004193"/>
    </source>
</evidence>
<comment type="similarity">
    <text evidence="2">Belongs to the BMP lipoprotein family.</text>
</comment>
<dbReference type="InterPro" id="IPR028082">
    <property type="entry name" value="Peripla_BP_I"/>
</dbReference>
<evidence type="ECO:0000313" key="10">
    <source>
        <dbReference type="Proteomes" id="UP000544107"/>
    </source>
</evidence>
<keyword evidence="9" id="KW-0762">Sugar transport</keyword>
<feature type="signal peptide" evidence="7">
    <location>
        <begin position="1"/>
        <end position="35"/>
    </location>
</feature>
<evidence type="ECO:0000256" key="5">
    <source>
        <dbReference type="ARBA" id="ARBA00023136"/>
    </source>
</evidence>
<evidence type="ECO:0000259" key="8">
    <source>
        <dbReference type="Pfam" id="PF02608"/>
    </source>
</evidence>
<dbReference type="RefSeq" id="WP_083943257.1">
    <property type="nucleotide sequence ID" value="NZ_JACIED010000003.1"/>
</dbReference>
<evidence type="ECO:0000256" key="2">
    <source>
        <dbReference type="ARBA" id="ARBA00008610"/>
    </source>
</evidence>
<evidence type="ECO:0000256" key="4">
    <source>
        <dbReference type="ARBA" id="ARBA00022729"/>
    </source>
</evidence>
<dbReference type="PANTHER" id="PTHR34296">
    <property type="entry name" value="TRANSCRIPTIONAL ACTIVATOR PROTEIN MED"/>
    <property type="match status" value="1"/>
</dbReference>
<dbReference type="PANTHER" id="PTHR34296:SF2">
    <property type="entry name" value="ABC TRANSPORTER GUANOSINE-BINDING PROTEIN NUPN"/>
    <property type="match status" value="1"/>
</dbReference>
<keyword evidence="4 7" id="KW-0732">Signal</keyword>
<dbReference type="SUPFAM" id="SSF53822">
    <property type="entry name" value="Periplasmic binding protein-like I"/>
    <property type="match status" value="1"/>
</dbReference>
<keyword evidence="9" id="KW-0813">Transport</keyword>
<dbReference type="InterPro" id="IPR003760">
    <property type="entry name" value="PnrA-like"/>
</dbReference>
<accession>A0A7W6MUL1</accession>
<proteinExistence type="inferred from homology"/>
<dbReference type="InterPro" id="IPR050957">
    <property type="entry name" value="BMP_lipoprotein"/>
</dbReference>
<dbReference type="GO" id="GO:0005886">
    <property type="term" value="C:plasma membrane"/>
    <property type="evidence" value="ECO:0007669"/>
    <property type="project" value="UniProtKB-SubCell"/>
</dbReference>
<keyword evidence="6" id="KW-0449">Lipoprotein</keyword>
<comment type="subcellular location">
    <subcellularLocation>
        <location evidence="1">Cell membrane</location>
        <topology evidence="1">Lipid-anchor</topology>
    </subcellularLocation>
</comment>
<dbReference type="PROSITE" id="PS51318">
    <property type="entry name" value="TAT"/>
    <property type="match status" value="1"/>
</dbReference>
<comment type="caution">
    <text evidence="9">The sequence shown here is derived from an EMBL/GenBank/DDBJ whole genome shotgun (WGS) entry which is preliminary data.</text>
</comment>
<dbReference type="Pfam" id="PF02608">
    <property type="entry name" value="Bmp"/>
    <property type="match status" value="1"/>
</dbReference>
<keyword evidence="3" id="KW-1003">Cell membrane</keyword>
<gene>
    <name evidence="9" type="ORF">GGQ71_002503</name>
</gene>
<organism evidence="9 10">
    <name type="scientific">Allorhizobium taibaishanense</name>
    <dbReference type="NCBI Taxonomy" id="887144"/>
    <lineage>
        <taxon>Bacteria</taxon>
        <taxon>Pseudomonadati</taxon>
        <taxon>Pseudomonadota</taxon>
        <taxon>Alphaproteobacteria</taxon>
        <taxon>Hyphomicrobiales</taxon>
        <taxon>Rhizobiaceae</taxon>
        <taxon>Rhizobium/Agrobacterium group</taxon>
        <taxon>Allorhizobium</taxon>
    </lineage>
</organism>
<dbReference type="OrthoDB" id="9776364at2"/>